<organism evidence="2">
    <name type="scientific">Leptosphaeria maculans (strain JN3 / isolate v23.1.3 / race Av1-4-5-6-7-8)</name>
    <name type="common">Blackleg fungus</name>
    <name type="synonym">Phoma lingam</name>
    <dbReference type="NCBI Taxonomy" id="985895"/>
    <lineage>
        <taxon>Eukaryota</taxon>
        <taxon>Fungi</taxon>
        <taxon>Dikarya</taxon>
        <taxon>Ascomycota</taxon>
        <taxon>Pezizomycotina</taxon>
        <taxon>Dothideomycetes</taxon>
        <taxon>Pleosporomycetidae</taxon>
        <taxon>Pleosporales</taxon>
        <taxon>Pleosporineae</taxon>
        <taxon>Leptosphaeriaceae</taxon>
        <taxon>Plenodomus</taxon>
        <taxon>Plenodomus lingam/Leptosphaeria maculans species complex</taxon>
    </lineage>
</organism>
<evidence type="ECO:0000313" key="1">
    <source>
        <dbReference type="EMBL" id="CBX92037.1"/>
    </source>
</evidence>
<dbReference type="AlphaFoldDB" id="E5R567"/>
<reference evidence="2" key="1">
    <citation type="journal article" date="2011" name="Nat. Commun.">
        <title>Effector diversification within compartments of the Leptosphaeria maculans genome affected by Repeat-Induced Point mutations.</title>
        <authorList>
            <person name="Rouxel T."/>
            <person name="Grandaubert J."/>
            <person name="Hane J.K."/>
            <person name="Hoede C."/>
            <person name="van de Wouw A.P."/>
            <person name="Couloux A."/>
            <person name="Dominguez V."/>
            <person name="Anthouard V."/>
            <person name="Bally P."/>
            <person name="Bourras S."/>
            <person name="Cozijnsen A.J."/>
            <person name="Ciuffetti L.M."/>
            <person name="Degrave A."/>
            <person name="Dilmaghani A."/>
            <person name="Duret L."/>
            <person name="Fudal I."/>
            <person name="Goodwin S.B."/>
            <person name="Gout L."/>
            <person name="Glaser N."/>
            <person name="Linglin J."/>
            <person name="Kema G.H.J."/>
            <person name="Lapalu N."/>
            <person name="Lawrence C.B."/>
            <person name="May K."/>
            <person name="Meyer M."/>
            <person name="Ollivier B."/>
            <person name="Poulain J."/>
            <person name="Schoch C.L."/>
            <person name="Simon A."/>
            <person name="Spatafora J.W."/>
            <person name="Stachowiak A."/>
            <person name="Turgeon B.G."/>
            <person name="Tyler B.M."/>
            <person name="Vincent D."/>
            <person name="Weissenbach J."/>
            <person name="Amselem J."/>
            <person name="Quesneville H."/>
            <person name="Oliver R.P."/>
            <person name="Wincker P."/>
            <person name="Balesdent M.-H."/>
            <person name="Howlett B.J."/>
        </authorList>
    </citation>
    <scope>NUCLEOTIDE SEQUENCE [LARGE SCALE GENOMIC DNA]</scope>
    <source>
        <strain evidence="2">JN3 / isolate v23.1.3 / race Av1-4-5-6-7-8</strain>
    </source>
</reference>
<dbReference type="InParanoid" id="E5R567"/>
<name>E5R567_LEPMJ</name>
<dbReference type="HOGENOM" id="CLU_2688255_0_0_1"/>
<gene>
    <name evidence="1" type="ORF">LEMA_uP047430.1</name>
</gene>
<keyword evidence="2" id="KW-1185">Reference proteome</keyword>
<proteinExistence type="predicted"/>
<protein>
    <submittedName>
        <fullName evidence="1">Predicted protein</fullName>
    </submittedName>
</protein>
<dbReference type="VEuPathDB" id="FungiDB:LEMA_uP047430.1"/>
<evidence type="ECO:0000313" key="2">
    <source>
        <dbReference type="Proteomes" id="UP000002668"/>
    </source>
</evidence>
<accession>E5R567</accession>
<sequence length="74" mass="8746">MQDTVFRVVGYIAKVWQTMYIEKTARQMTLQTTRAFTRVVKYTAKRPSNDLEGRMRSDHLSRAEKQAIRSAYCR</sequence>
<dbReference type="EMBL" id="FP929083">
    <property type="protein sequence ID" value="CBX92037.1"/>
    <property type="molecule type" value="Genomic_DNA"/>
</dbReference>
<dbReference type="Proteomes" id="UP000002668">
    <property type="component" value="Genome"/>
</dbReference>